<protein>
    <submittedName>
        <fullName evidence="2">Uncharacterized protein</fullName>
    </submittedName>
</protein>
<name>A0AAV1NUC7_SCOSC</name>
<evidence type="ECO:0000313" key="2">
    <source>
        <dbReference type="EMBL" id="CAK6962605.1"/>
    </source>
</evidence>
<gene>
    <name evidence="2" type="ORF">FSCOSCO3_A023210</name>
</gene>
<organism evidence="2 3">
    <name type="scientific">Scomber scombrus</name>
    <name type="common">Atlantic mackerel</name>
    <name type="synonym">Scomber vernalis</name>
    <dbReference type="NCBI Taxonomy" id="13677"/>
    <lineage>
        <taxon>Eukaryota</taxon>
        <taxon>Metazoa</taxon>
        <taxon>Chordata</taxon>
        <taxon>Craniata</taxon>
        <taxon>Vertebrata</taxon>
        <taxon>Euteleostomi</taxon>
        <taxon>Actinopterygii</taxon>
        <taxon>Neopterygii</taxon>
        <taxon>Teleostei</taxon>
        <taxon>Neoteleostei</taxon>
        <taxon>Acanthomorphata</taxon>
        <taxon>Pelagiaria</taxon>
        <taxon>Scombriformes</taxon>
        <taxon>Scombridae</taxon>
        <taxon>Scomber</taxon>
    </lineage>
</organism>
<evidence type="ECO:0000256" key="1">
    <source>
        <dbReference type="SAM" id="MobiDB-lite"/>
    </source>
</evidence>
<dbReference type="AlphaFoldDB" id="A0AAV1NUC7"/>
<reference evidence="2 3" key="1">
    <citation type="submission" date="2024-01" db="EMBL/GenBank/DDBJ databases">
        <authorList>
            <person name="Alioto T."/>
            <person name="Alioto T."/>
            <person name="Gomez Garrido J."/>
        </authorList>
    </citation>
    <scope>NUCLEOTIDE SEQUENCE [LARGE SCALE GENOMIC DNA]</scope>
</reference>
<comment type="caution">
    <text evidence="2">The sequence shown here is derived from an EMBL/GenBank/DDBJ whole genome shotgun (WGS) entry which is preliminary data.</text>
</comment>
<feature type="region of interest" description="Disordered" evidence="1">
    <location>
        <begin position="180"/>
        <end position="200"/>
    </location>
</feature>
<proteinExistence type="predicted"/>
<keyword evidence="3" id="KW-1185">Reference proteome</keyword>
<feature type="compositionally biased region" description="Basic and acidic residues" evidence="1">
    <location>
        <begin position="181"/>
        <end position="200"/>
    </location>
</feature>
<sequence length="200" mass="23206">MRLPTTQQVEYPFNLNLERICNLVSKIQHTEKQLFQLNCIVLGHESETVKDYPMNAERRCCCCCCCEDDDSYETSSVPLVAQADRLLDEAALKWIIAKVFEFDVIIAEIAAIAERQSVLRRRKNYVKYVNSARLHTIPDLWLRDVEKFLSRKSETKSLGEGVYMLLQIQRMTVTCKTQARRLADDEGKPRNRVMHPSDPH</sequence>
<accession>A0AAV1NUC7</accession>
<evidence type="ECO:0000313" key="3">
    <source>
        <dbReference type="Proteomes" id="UP001314229"/>
    </source>
</evidence>
<dbReference type="EMBL" id="CAWUFR010000059">
    <property type="protein sequence ID" value="CAK6962605.1"/>
    <property type="molecule type" value="Genomic_DNA"/>
</dbReference>
<dbReference type="Proteomes" id="UP001314229">
    <property type="component" value="Unassembled WGS sequence"/>
</dbReference>